<organism evidence="9 10">
    <name type="scientific">Oleiphilus messinensis</name>
    <dbReference type="NCBI Taxonomy" id="141451"/>
    <lineage>
        <taxon>Bacteria</taxon>
        <taxon>Pseudomonadati</taxon>
        <taxon>Pseudomonadota</taxon>
        <taxon>Gammaproteobacteria</taxon>
        <taxon>Oceanospirillales</taxon>
        <taxon>Oleiphilaceae</taxon>
        <taxon>Oleiphilus</taxon>
    </lineage>
</organism>
<comment type="similarity">
    <text evidence="2">Belongs to the binding-protein-dependent transport system permease family. FecCD subfamily.</text>
</comment>
<dbReference type="InterPro" id="IPR000522">
    <property type="entry name" value="ABC_transptr_permease_BtuC"/>
</dbReference>
<name>A0A1Y0I3Q1_9GAMM</name>
<dbReference type="GO" id="GO:0005886">
    <property type="term" value="C:plasma membrane"/>
    <property type="evidence" value="ECO:0007669"/>
    <property type="project" value="UniProtKB-SubCell"/>
</dbReference>
<keyword evidence="6 8" id="KW-1133">Transmembrane helix</keyword>
<evidence type="ECO:0000313" key="10">
    <source>
        <dbReference type="Proteomes" id="UP000196027"/>
    </source>
</evidence>
<dbReference type="Gene3D" id="1.10.3470.10">
    <property type="entry name" value="ABC transporter involved in vitamin B12 uptake, BtuC"/>
    <property type="match status" value="1"/>
</dbReference>
<keyword evidence="7 8" id="KW-0472">Membrane</keyword>
<proteinExistence type="inferred from homology"/>
<reference evidence="9 10" key="1">
    <citation type="submission" date="2017-05" db="EMBL/GenBank/DDBJ databases">
        <title>Genomic insights into alkan degradation activity of Oleiphilus messinensis.</title>
        <authorList>
            <person name="Kozyavkin S.A."/>
            <person name="Slesarev A.I."/>
            <person name="Golyshin P.N."/>
            <person name="Korzhenkov A."/>
            <person name="Golyshina O.N."/>
            <person name="Toshchakov S.V."/>
        </authorList>
    </citation>
    <scope>NUCLEOTIDE SEQUENCE [LARGE SCALE GENOMIC DNA]</scope>
    <source>
        <strain evidence="9 10">ME102</strain>
    </source>
</reference>
<comment type="subcellular location">
    <subcellularLocation>
        <location evidence="1">Cell membrane</location>
        <topology evidence="1">Multi-pass membrane protein</topology>
    </subcellularLocation>
</comment>
<dbReference type="Proteomes" id="UP000196027">
    <property type="component" value="Chromosome"/>
</dbReference>
<sequence length="331" mass="34777">MITLKRTFFLHINISSWFVILVLLAGASFVFALSSGAMQVSLWQWWLGYGDTINQEVLLQLRLPRAIASFSTGALLGMAGALMQVLLRNPLADPYVVGLSGGAAVASVVAIISGASAWIISSSAFFGALVSMFLVFFLAGRGQGSPLRILLTGIVVAAGWGALISVLLVSEPHQSMAAVRFWLMGDLSAPSSPYWSLVVIVIALLFSWVWAPSLDMLSGGDAQATASGVNVRRLRIVSYLAVSFMTGCAVTLGGSIGFVGLMVPHGLRLSGINGYRALLPASALAGGALLTFADTLARTALPEPLPVGMVTAVLGVPLFLYLLSRYQIAST</sequence>
<dbReference type="GO" id="GO:0022857">
    <property type="term" value="F:transmembrane transporter activity"/>
    <property type="evidence" value="ECO:0007669"/>
    <property type="project" value="InterPro"/>
</dbReference>
<dbReference type="SUPFAM" id="SSF81345">
    <property type="entry name" value="ABC transporter involved in vitamin B12 uptake, BtuC"/>
    <property type="match status" value="1"/>
</dbReference>
<feature type="transmembrane region" description="Helical" evidence="8">
    <location>
        <begin position="118"/>
        <end position="137"/>
    </location>
</feature>
<feature type="transmembrane region" description="Helical" evidence="8">
    <location>
        <begin position="305"/>
        <end position="323"/>
    </location>
</feature>
<dbReference type="PANTHER" id="PTHR30472:SF25">
    <property type="entry name" value="ABC TRANSPORTER PERMEASE PROTEIN MJ0876-RELATED"/>
    <property type="match status" value="1"/>
</dbReference>
<feature type="transmembrane region" description="Helical" evidence="8">
    <location>
        <begin position="66"/>
        <end position="87"/>
    </location>
</feature>
<keyword evidence="3" id="KW-0813">Transport</keyword>
<evidence type="ECO:0000256" key="3">
    <source>
        <dbReference type="ARBA" id="ARBA00022448"/>
    </source>
</evidence>
<accession>A0A1Y0I3Q1</accession>
<evidence type="ECO:0000256" key="5">
    <source>
        <dbReference type="ARBA" id="ARBA00022692"/>
    </source>
</evidence>
<evidence type="ECO:0000313" key="9">
    <source>
        <dbReference type="EMBL" id="ARU55041.1"/>
    </source>
</evidence>
<protein>
    <submittedName>
        <fullName evidence="9">FeCT family ABC superfamily transporter</fullName>
    </submittedName>
</protein>
<dbReference type="Pfam" id="PF01032">
    <property type="entry name" value="FecCD"/>
    <property type="match status" value="1"/>
</dbReference>
<dbReference type="InterPro" id="IPR037294">
    <property type="entry name" value="ABC_BtuC-like"/>
</dbReference>
<keyword evidence="4" id="KW-1003">Cell membrane</keyword>
<dbReference type="CDD" id="cd06550">
    <property type="entry name" value="TM_ABC_iron-siderophores_like"/>
    <property type="match status" value="1"/>
</dbReference>
<dbReference type="RefSeq" id="WP_198343218.1">
    <property type="nucleotide sequence ID" value="NZ_CP021425.1"/>
</dbReference>
<feature type="transmembrane region" description="Helical" evidence="8">
    <location>
        <begin position="236"/>
        <end position="263"/>
    </location>
</feature>
<feature type="transmembrane region" description="Helical" evidence="8">
    <location>
        <begin position="12"/>
        <end position="33"/>
    </location>
</feature>
<evidence type="ECO:0000256" key="8">
    <source>
        <dbReference type="SAM" id="Phobius"/>
    </source>
</evidence>
<dbReference type="AlphaFoldDB" id="A0A1Y0I3Q1"/>
<evidence type="ECO:0000256" key="7">
    <source>
        <dbReference type="ARBA" id="ARBA00023136"/>
    </source>
</evidence>
<dbReference type="KEGG" id="ome:OLMES_0954"/>
<evidence type="ECO:0000256" key="1">
    <source>
        <dbReference type="ARBA" id="ARBA00004651"/>
    </source>
</evidence>
<dbReference type="PANTHER" id="PTHR30472">
    <property type="entry name" value="FERRIC ENTEROBACTIN TRANSPORT SYSTEM PERMEASE PROTEIN"/>
    <property type="match status" value="1"/>
</dbReference>
<keyword evidence="5 8" id="KW-0812">Transmembrane</keyword>
<evidence type="ECO:0000256" key="6">
    <source>
        <dbReference type="ARBA" id="ARBA00022989"/>
    </source>
</evidence>
<gene>
    <name evidence="9" type="ORF">OLMES_0954</name>
</gene>
<evidence type="ECO:0000256" key="2">
    <source>
        <dbReference type="ARBA" id="ARBA00007935"/>
    </source>
</evidence>
<feature type="transmembrane region" description="Helical" evidence="8">
    <location>
        <begin position="94"/>
        <end position="112"/>
    </location>
</feature>
<feature type="transmembrane region" description="Helical" evidence="8">
    <location>
        <begin position="192"/>
        <end position="211"/>
    </location>
</feature>
<feature type="transmembrane region" description="Helical" evidence="8">
    <location>
        <begin position="149"/>
        <end position="169"/>
    </location>
</feature>
<keyword evidence="10" id="KW-1185">Reference proteome</keyword>
<evidence type="ECO:0000256" key="4">
    <source>
        <dbReference type="ARBA" id="ARBA00022475"/>
    </source>
</evidence>
<dbReference type="EMBL" id="CP021425">
    <property type="protein sequence ID" value="ARU55041.1"/>
    <property type="molecule type" value="Genomic_DNA"/>
</dbReference>